<sequence length="564" mass="62792">MNSIYSQFSPNLFALHMAIQSAVVPEQKTAPEAAPSTPVSFTPNSEALQNPRWISQYAKWKKDSFGKTDQWKDANIAAHLKVFREHDKSVQSELGIKDYALTYHVETPEGRASTREQIRLHYEKKYGIDPDKTFLMTFAYNVRGHTPPYPGTVVSKISLTDAAIKNLQDTPGHPQLPKTSFNKHASNPPPIEIVDSLTIGSQRNSGRHGYLNNSKGLNTQQYEGIYVEPGAGKKIYDASNQSPISPKSFREYVWDTSFSKSHKANLDSFWNGYRDTYTTLSKMSFTSAAHKQFAEGSLTREGRDIALRATNISTDKPLDSLTAKDFQQAYAQDPNLDIKELAFEGRVASGIMSVTDKTTQKTLLYIPGNSSPIHEFANLTMMRKWLTEQMTDKAKRDQFAEHFKLSDRTDSVWESGIDVHLEKVGRFSSLHTDWPEDKPFGGKTIEGDPFQHIQSRVEAYTYNNTDAGYVSNDDVKKKNVLTELKSISGSLIVLAPVSLAFPPLGVALLLFDGGIAATEIGFGIDDHVKNRPGAADRITFGSLNAVEIVTNDLLGRTVTPFIKP</sequence>
<dbReference type="Pfam" id="PF20178">
    <property type="entry name" value="ToxA_N"/>
    <property type="match status" value="1"/>
</dbReference>
<protein>
    <recommendedName>
        <fullName evidence="1">Dermonecrotic toxin N-terminal domain-containing protein</fullName>
    </recommendedName>
</protein>
<evidence type="ECO:0000259" key="1">
    <source>
        <dbReference type="Pfam" id="PF20178"/>
    </source>
</evidence>
<evidence type="ECO:0000313" key="3">
    <source>
        <dbReference type="Proteomes" id="UP000663249"/>
    </source>
</evidence>
<dbReference type="RefSeq" id="WP_205480685.1">
    <property type="nucleotide sequence ID" value="NZ_CP070506.1"/>
</dbReference>
<evidence type="ECO:0000313" key="2">
    <source>
        <dbReference type="EMBL" id="QSB41781.1"/>
    </source>
</evidence>
<reference evidence="2 3" key="1">
    <citation type="submission" date="2021-02" db="EMBL/GenBank/DDBJ databases">
        <title>Genomic and phenotypic characterization of Pseudomonas hygromyciniae, a novel bacterial species discovered from a commercially purchased antibiotic vial.</title>
        <authorList>
            <person name="Turner T.L."/>
            <person name="Mitra S.D."/>
            <person name="Kochan T.J."/>
            <person name="Pincus N.B."/>
            <person name="Lebrun-Corbin M."/>
            <person name="Cheung B."/>
            <person name="Gatesy S.W."/>
            <person name="Afzal T."/>
            <person name="Ozer E.A."/>
            <person name="Hauser A.R."/>
        </authorList>
    </citation>
    <scope>NUCLEOTIDE SEQUENCE [LARGE SCALE GENOMIC DNA]</scope>
    <source>
        <strain evidence="2 3">SDM007</strain>
    </source>
</reference>
<dbReference type="InterPro" id="IPR046673">
    <property type="entry name" value="ToxA_N"/>
</dbReference>
<name>A0ABX7K760_9PSED</name>
<keyword evidence="3" id="KW-1185">Reference proteome</keyword>
<accession>A0ABX7K760</accession>
<feature type="domain" description="Dermonecrotic toxin N-terminal" evidence="1">
    <location>
        <begin position="216"/>
        <end position="405"/>
    </location>
</feature>
<dbReference type="Proteomes" id="UP000663249">
    <property type="component" value="Chromosome"/>
</dbReference>
<gene>
    <name evidence="2" type="ORF">JTY93_10750</name>
</gene>
<dbReference type="EMBL" id="CP070506">
    <property type="protein sequence ID" value="QSB41781.1"/>
    <property type="molecule type" value="Genomic_DNA"/>
</dbReference>
<proteinExistence type="predicted"/>
<organism evidence="2 3">
    <name type="scientific">Pseudomonas hygromyciniae</name>
    <dbReference type="NCBI Taxonomy" id="2812000"/>
    <lineage>
        <taxon>Bacteria</taxon>
        <taxon>Pseudomonadati</taxon>
        <taxon>Pseudomonadota</taxon>
        <taxon>Gammaproteobacteria</taxon>
        <taxon>Pseudomonadales</taxon>
        <taxon>Pseudomonadaceae</taxon>
        <taxon>Pseudomonas</taxon>
    </lineage>
</organism>